<evidence type="ECO:0000259" key="2">
    <source>
        <dbReference type="PROSITE" id="PS50086"/>
    </source>
</evidence>
<dbReference type="GeneID" id="68109911"/>
<evidence type="ECO:0000313" key="4">
    <source>
        <dbReference type="Proteomes" id="UP000444721"/>
    </source>
</evidence>
<dbReference type="Proteomes" id="UP000444721">
    <property type="component" value="Unassembled WGS sequence"/>
</dbReference>
<feature type="region of interest" description="Disordered" evidence="1">
    <location>
        <begin position="1"/>
        <end position="27"/>
    </location>
</feature>
<dbReference type="Gene3D" id="1.10.10.750">
    <property type="entry name" value="Ypt/Rab-GAP domain of gyp1p, domain 1"/>
    <property type="match status" value="1"/>
</dbReference>
<proteinExistence type="predicted"/>
<dbReference type="OMA" id="QAYNIRD"/>
<dbReference type="Gene3D" id="1.10.472.80">
    <property type="entry name" value="Ypt/Rab-GAP domain of gyp1p, domain 3"/>
    <property type="match status" value="1"/>
</dbReference>
<dbReference type="SUPFAM" id="SSF47923">
    <property type="entry name" value="Ypt/Rab-GAP domain of gyp1p"/>
    <property type="match status" value="2"/>
</dbReference>
<keyword evidence="4" id="KW-1185">Reference proteome</keyword>
<protein>
    <recommendedName>
        <fullName evidence="2">Rab-GAP TBC domain-containing protein</fullName>
    </recommendedName>
</protein>
<dbReference type="Pfam" id="PF00566">
    <property type="entry name" value="RabGAP-TBC"/>
    <property type="match status" value="1"/>
</dbReference>
<dbReference type="SMART" id="SM00164">
    <property type="entry name" value="TBC"/>
    <property type="match status" value="1"/>
</dbReference>
<organism evidence="3 4">
    <name type="scientific">Naegleria fowleri</name>
    <name type="common">Brain eating amoeba</name>
    <dbReference type="NCBI Taxonomy" id="5763"/>
    <lineage>
        <taxon>Eukaryota</taxon>
        <taxon>Discoba</taxon>
        <taxon>Heterolobosea</taxon>
        <taxon>Tetramitia</taxon>
        <taxon>Eutetramitia</taxon>
        <taxon>Vahlkampfiidae</taxon>
        <taxon>Naegleria</taxon>
    </lineage>
</organism>
<dbReference type="InterPro" id="IPR000195">
    <property type="entry name" value="Rab-GAP-TBC_dom"/>
</dbReference>
<comment type="caution">
    <text evidence="3">The sequence shown here is derived from an EMBL/GenBank/DDBJ whole genome shotgun (WGS) entry which is preliminary data.</text>
</comment>
<dbReference type="VEuPathDB" id="AmoebaDB:FDP41_002693"/>
<dbReference type="PANTHER" id="PTHR22957">
    <property type="entry name" value="TBC1 DOMAIN FAMILY MEMBER GTPASE-ACTIVATING PROTEIN"/>
    <property type="match status" value="1"/>
</dbReference>
<dbReference type="VEuPathDB" id="AmoebaDB:NF0061580"/>
<dbReference type="RefSeq" id="XP_044562891.1">
    <property type="nucleotide sequence ID" value="XM_044705915.1"/>
</dbReference>
<accession>A0A6A5BWD6</accession>
<feature type="compositionally biased region" description="Low complexity" evidence="1">
    <location>
        <begin position="11"/>
        <end position="27"/>
    </location>
</feature>
<dbReference type="AlphaFoldDB" id="A0A6A5BWD6"/>
<dbReference type="GO" id="GO:0005096">
    <property type="term" value="F:GTPase activator activity"/>
    <property type="evidence" value="ECO:0007669"/>
    <property type="project" value="TreeGrafter"/>
</dbReference>
<dbReference type="VEuPathDB" id="AmoebaDB:NfTy_057260"/>
<dbReference type="OrthoDB" id="27140at2759"/>
<dbReference type="PROSITE" id="PS50086">
    <property type="entry name" value="TBC_RABGAP"/>
    <property type="match status" value="1"/>
</dbReference>
<sequence length="371" mass="42978">MPPLSPPPMVPSSSNSAAGQQALSSASNNGSAKLFPLNVSHLTLSSNNIPINRLQSPTTNINQGTSSSGTIINTIIDENQNEFLELIEAETYVDIERLRDLSRHGVPDDLRSSVWKYLLGVVSADKAEQMKREHMYFQSVKQQQLQNSSSPLGLVYSKQNIILSVAQQSLTQSKIRHYSIEELLYLLKPFESIYMMDANLKYNPSKENQGGKNDAEKNIHDMYRCFEIFLQKDYFKESVSFKVAKLITLFKCTQPDLYQYFENEEVEPNEWCLPWIKYLLSKELPIECVKRLWDTYFSTHDFDLHIYVCLAILQYFSETLMELEYSEIKYFLNHIYTIENEDGENSLLRIIPHIIKQAYNFRAYVKSRQLI</sequence>
<feature type="compositionally biased region" description="Pro residues" evidence="1">
    <location>
        <begin position="1"/>
        <end position="10"/>
    </location>
</feature>
<evidence type="ECO:0000256" key="1">
    <source>
        <dbReference type="SAM" id="MobiDB-lite"/>
    </source>
</evidence>
<evidence type="ECO:0000313" key="3">
    <source>
        <dbReference type="EMBL" id="KAF0978178.1"/>
    </source>
</evidence>
<gene>
    <name evidence="3" type="ORF">FDP41_002693</name>
</gene>
<dbReference type="EMBL" id="VFQX01000030">
    <property type="protein sequence ID" value="KAF0978178.1"/>
    <property type="molecule type" value="Genomic_DNA"/>
</dbReference>
<feature type="domain" description="Rab-GAP TBC" evidence="2">
    <location>
        <begin position="105"/>
        <end position="300"/>
    </location>
</feature>
<dbReference type="PANTHER" id="PTHR22957:SF268">
    <property type="entry name" value="ANKYRIN REPEAT-CONTAINING PROTEIN"/>
    <property type="match status" value="1"/>
</dbReference>
<dbReference type="InterPro" id="IPR035969">
    <property type="entry name" value="Rab-GAP_TBC_sf"/>
</dbReference>
<name>A0A6A5BWD6_NAEFO</name>
<reference evidence="3 4" key="1">
    <citation type="journal article" date="2019" name="Sci. Rep.">
        <title>Nanopore sequencing improves the draft genome of the human pathogenic amoeba Naegleria fowleri.</title>
        <authorList>
            <person name="Liechti N."/>
            <person name="Schurch N."/>
            <person name="Bruggmann R."/>
            <person name="Wittwer M."/>
        </authorList>
    </citation>
    <scope>NUCLEOTIDE SEQUENCE [LARGE SCALE GENOMIC DNA]</scope>
    <source>
        <strain evidence="3 4">ATCC 30894</strain>
    </source>
</reference>